<feature type="compositionally biased region" description="Acidic residues" evidence="1">
    <location>
        <begin position="27"/>
        <end position="41"/>
    </location>
</feature>
<comment type="caution">
    <text evidence="2">The sequence shown here is derived from an EMBL/GenBank/DDBJ whole genome shotgun (WGS) entry which is preliminary data.</text>
</comment>
<sequence length="108" mass="12413">MSDDSEVNNVANNENEAEAEEVKDATEENAAEAEAEGEAEPEVEKTDKPNVAAGVGTKTEEDIRSQRRHFPAKCICYNKSFSTLLFLELSFKFRFYYFFLLYQEKIRE</sequence>
<evidence type="ECO:0000256" key="1">
    <source>
        <dbReference type="SAM" id="MobiDB-lite"/>
    </source>
</evidence>
<evidence type="ECO:0000313" key="3">
    <source>
        <dbReference type="Proteomes" id="UP000807504"/>
    </source>
</evidence>
<dbReference type="EMBL" id="JABXBU010000001">
    <property type="protein sequence ID" value="KAF8796060.1"/>
    <property type="molecule type" value="Genomic_DNA"/>
</dbReference>
<organism evidence="2 3">
    <name type="scientific">Argiope bruennichi</name>
    <name type="common">Wasp spider</name>
    <name type="synonym">Aranea bruennichi</name>
    <dbReference type="NCBI Taxonomy" id="94029"/>
    <lineage>
        <taxon>Eukaryota</taxon>
        <taxon>Metazoa</taxon>
        <taxon>Ecdysozoa</taxon>
        <taxon>Arthropoda</taxon>
        <taxon>Chelicerata</taxon>
        <taxon>Arachnida</taxon>
        <taxon>Araneae</taxon>
        <taxon>Araneomorphae</taxon>
        <taxon>Entelegynae</taxon>
        <taxon>Araneoidea</taxon>
        <taxon>Araneidae</taxon>
        <taxon>Argiope</taxon>
    </lineage>
</organism>
<proteinExistence type="predicted"/>
<feature type="region of interest" description="Disordered" evidence="1">
    <location>
        <begin position="1"/>
        <end position="64"/>
    </location>
</feature>
<keyword evidence="3" id="KW-1185">Reference proteome</keyword>
<dbReference type="Proteomes" id="UP000807504">
    <property type="component" value="Unassembled WGS sequence"/>
</dbReference>
<accession>A0A8T0G219</accession>
<dbReference type="AlphaFoldDB" id="A0A8T0G219"/>
<reference evidence="2" key="1">
    <citation type="journal article" date="2020" name="bioRxiv">
        <title>Chromosome-level reference genome of the European wasp spider Argiope bruennichi: a resource for studies on range expansion and evolutionary adaptation.</title>
        <authorList>
            <person name="Sheffer M.M."/>
            <person name="Hoppe A."/>
            <person name="Krehenwinkel H."/>
            <person name="Uhl G."/>
            <person name="Kuss A.W."/>
            <person name="Jensen L."/>
            <person name="Jensen C."/>
            <person name="Gillespie R.G."/>
            <person name="Hoff K.J."/>
            <person name="Prost S."/>
        </authorList>
    </citation>
    <scope>NUCLEOTIDE SEQUENCE</scope>
</reference>
<gene>
    <name evidence="2" type="ORF">HNY73_000486</name>
</gene>
<evidence type="ECO:0000313" key="2">
    <source>
        <dbReference type="EMBL" id="KAF8796060.1"/>
    </source>
</evidence>
<name>A0A8T0G219_ARGBR</name>
<reference evidence="2" key="2">
    <citation type="submission" date="2020-06" db="EMBL/GenBank/DDBJ databases">
        <authorList>
            <person name="Sheffer M."/>
        </authorList>
    </citation>
    <scope>NUCLEOTIDE SEQUENCE</scope>
</reference>
<protein>
    <submittedName>
        <fullName evidence="2">Uncharacterized protein</fullName>
    </submittedName>
</protein>